<dbReference type="Gene3D" id="1.20.140.10">
    <property type="entry name" value="Butyryl-CoA Dehydrogenase, subunit A, domain 3"/>
    <property type="match status" value="1"/>
</dbReference>
<dbReference type="Proteomes" id="UP000292452">
    <property type="component" value="Unassembled WGS sequence"/>
</dbReference>
<feature type="domain" description="Acyl-CoA dehydrogenase/oxidase C-terminal" evidence="2">
    <location>
        <begin position="3"/>
        <end position="50"/>
    </location>
</feature>
<dbReference type="Pfam" id="PF00441">
    <property type="entry name" value="Acyl-CoA_dh_1"/>
    <property type="match status" value="1"/>
</dbReference>
<dbReference type="EMBL" id="SIXH01000132">
    <property type="protein sequence ID" value="TBO58546.1"/>
    <property type="molecule type" value="Genomic_DNA"/>
</dbReference>
<evidence type="ECO:0000256" key="1">
    <source>
        <dbReference type="ARBA" id="ARBA00022630"/>
    </source>
</evidence>
<dbReference type="GO" id="GO:0016627">
    <property type="term" value="F:oxidoreductase activity, acting on the CH-CH group of donors"/>
    <property type="evidence" value="ECO:0007669"/>
    <property type="project" value="InterPro"/>
</dbReference>
<gene>
    <name evidence="3" type="ORF">EYS09_16925</name>
</gene>
<keyword evidence="4" id="KW-1185">Reference proteome</keyword>
<organism evidence="3 4">
    <name type="scientific">Streptomyces kasugaensis</name>
    <dbReference type="NCBI Taxonomy" id="1946"/>
    <lineage>
        <taxon>Bacteria</taxon>
        <taxon>Bacillati</taxon>
        <taxon>Actinomycetota</taxon>
        <taxon>Actinomycetes</taxon>
        <taxon>Kitasatosporales</taxon>
        <taxon>Streptomycetaceae</taxon>
        <taxon>Streptomyces</taxon>
    </lineage>
</organism>
<evidence type="ECO:0000259" key="2">
    <source>
        <dbReference type="Pfam" id="PF00441"/>
    </source>
</evidence>
<feature type="non-terminal residue" evidence="3">
    <location>
        <position position="1"/>
    </location>
</feature>
<name>A0A4Q9HTZ3_STRKA</name>
<dbReference type="AlphaFoldDB" id="A0A4Q9HTZ3"/>
<dbReference type="InterPro" id="IPR009075">
    <property type="entry name" value="AcylCo_DH/oxidase_C"/>
</dbReference>
<dbReference type="SUPFAM" id="SSF47203">
    <property type="entry name" value="Acyl-CoA dehydrogenase C-terminal domain-like"/>
    <property type="match status" value="1"/>
</dbReference>
<dbReference type="InterPro" id="IPR036250">
    <property type="entry name" value="AcylCo_DH-like_C"/>
</dbReference>
<accession>A0A4Q9HTZ3</accession>
<evidence type="ECO:0000313" key="3">
    <source>
        <dbReference type="EMBL" id="TBO58546.1"/>
    </source>
</evidence>
<reference evidence="3 4" key="1">
    <citation type="submission" date="2019-02" db="EMBL/GenBank/DDBJ databases">
        <title>Draft Genome Sequence of Streptomyces sp. AM-2504, identified by 16S rRNA comparative analysis as a Streptomyces Kasugaensis strain.</title>
        <authorList>
            <person name="Napolioni V."/>
            <person name="Giuliodori A.M."/>
            <person name="Spurio R."/>
            <person name="Fabbretti A."/>
        </authorList>
    </citation>
    <scope>NUCLEOTIDE SEQUENCE [LARGE SCALE GENOMIC DNA]</scope>
    <source>
        <strain evidence="3 4">AM-2504</strain>
    </source>
</reference>
<comment type="caution">
    <text evidence="3">The sequence shown here is derived from an EMBL/GenBank/DDBJ whole genome shotgun (WGS) entry which is preliminary data.</text>
</comment>
<proteinExistence type="predicted"/>
<evidence type="ECO:0000313" key="4">
    <source>
        <dbReference type="Proteomes" id="UP000292452"/>
    </source>
</evidence>
<dbReference type="RefSeq" id="WP_423218781.1">
    <property type="nucleotide sequence ID" value="NZ_SIXH01000132.1"/>
</dbReference>
<keyword evidence="1" id="KW-0285">Flavoprotein</keyword>
<sequence>ALRAVAAEAVQLHGGIGFTWEHDAHLYFKRATCDELLLGPVHRLRARAAEEAGLFTAGTREAAGA</sequence>
<protein>
    <submittedName>
        <fullName evidence="3">Acyl-CoA dehydrogenase</fullName>
    </submittedName>
</protein>